<dbReference type="Pfam" id="PF01436">
    <property type="entry name" value="NHL"/>
    <property type="match status" value="1"/>
</dbReference>
<dbReference type="KEGG" id="rge:RGE_30580"/>
<evidence type="ECO:0000256" key="3">
    <source>
        <dbReference type="ARBA" id="ARBA00023180"/>
    </source>
</evidence>
<keyword evidence="6" id="KW-1185">Reference proteome</keyword>
<sequence length="388" mass="42218">MCAVPALAQMKAQDHEPASRFARMAGAPQFRVDAQWPKPLPNQWLLGQVAGVAVDRHDTIWIIQRPLSLTADEAGAAQTPPRSNCCVPAPSVMRFDQDGRLLMAWGGPADPGFLTERCTPAKGCEWPTNEHGIFVDHNDNVWIAGNGAVNHQVLKFSMDGSFLLQVGKAGSTGGSNATTGGLGGTPLLGQPADVEVDPANNEAYIADGYQNKRVVVVDGQTGQYKRHWGAYGSVPSDVDPGPYQAGQPPAPQFRSPVHCVRIAKDGLVYVCDRLNNRIQVFQKNGTFVKEFFTDRATLGNGSVWDVDLSPGSQKWLYNPDGENNVVWILERATGAYADTFGRNGRQAGQFHWVHNLAVDSKGNIYTAEVDTGKRAQKFVPMGRRQQQP</sequence>
<keyword evidence="2" id="KW-0677">Repeat</keyword>
<organism evidence="5 6">
    <name type="scientific">Rubrivivax gelatinosus (strain NBRC 100245 / IL144)</name>
    <dbReference type="NCBI Taxonomy" id="983917"/>
    <lineage>
        <taxon>Bacteria</taxon>
        <taxon>Pseudomonadati</taxon>
        <taxon>Pseudomonadota</taxon>
        <taxon>Betaproteobacteria</taxon>
        <taxon>Burkholderiales</taxon>
        <taxon>Sphaerotilaceae</taxon>
        <taxon>Rubrivivax</taxon>
    </lineage>
</organism>
<dbReference type="Gene3D" id="2.120.10.30">
    <property type="entry name" value="TolB, C-terminal domain"/>
    <property type="match status" value="1"/>
</dbReference>
<gene>
    <name evidence="5" type="ordered locus">RGE_30580</name>
</gene>
<dbReference type="InterPro" id="IPR001258">
    <property type="entry name" value="NHL_repeat"/>
</dbReference>
<dbReference type="InterPro" id="IPR011042">
    <property type="entry name" value="6-blade_b-propeller_TolB-like"/>
</dbReference>
<feature type="region of interest" description="Disordered" evidence="4">
    <location>
        <begin position="173"/>
        <end position="193"/>
    </location>
</feature>
<dbReference type="PATRIC" id="fig|983917.3.peg.2983"/>
<accession>I0HTR0</accession>
<evidence type="ECO:0000313" key="6">
    <source>
        <dbReference type="Proteomes" id="UP000007883"/>
    </source>
</evidence>
<name>I0HTR0_RUBGI</name>
<dbReference type="HOGENOM" id="CLU_037899_0_0_4"/>
<evidence type="ECO:0000313" key="5">
    <source>
        <dbReference type="EMBL" id="BAL96397.1"/>
    </source>
</evidence>
<reference evidence="5 6" key="1">
    <citation type="journal article" date="2012" name="J. Bacteriol.">
        <title>Complete genome sequence of phototrophic betaproteobacterium Rubrivivax gelatinosus IL144.</title>
        <authorList>
            <person name="Nagashima S."/>
            <person name="Kamimura A."/>
            <person name="Shimizu T."/>
            <person name="Nakamura-isaki S."/>
            <person name="Aono E."/>
            <person name="Sakamoto K."/>
            <person name="Ichikawa N."/>
            <person name="Nakazawa H."/>
            <person name="Sekine M."/>
            <person name="Yamazaki S."/>
            <person name="Fujita N."/>
            <person name="Shimada K."/>
            <person name="Hanada S."/>
            <person name="Nagashima K.V.P."/>
        </authorList>
    </citation>
    <scope>NUCLEOTIDE SEQUENCE [LARGE SCALE GENOMIC DNA]</scope>
    <source>
        <strain evidence="6">NBRC 100245 / IL144</strain>
    </source>
</reference>
<keyword evidence="1" id="KW-0732">Signal</keyword>
<keyword evidence="3" id="KW-0325">Glycoprotein</keyword>
<evidence type="ECO:0000256" key="1">
    <source>
        <dbReference type="ARBA" id="ARBA00022729"/>
    </source>
</evidence>
<dbReference type="EMBL" id="AP012320">
    <property type="protein sequence ID" value="BAL96397.1"/>
    <property type="molecule type" value="Genomic_DNA"/>
</dbReference>
<proteinExistence type="predicted"/>
<dbReference type="STRING" id="983917.RGE_30580"/>
<dbReference type="SUPFAM" id="SSF63829">
    <property type="entry name" value="Calcium-dependent phosphotriesterase"/>
    <property type="match status" value="1"/>
</dbReference>
<protein>
    <recommendedName>
        <fullName evidence="7">NHL repeat-containing protein</fullName>
    </recommendedName>
</protein>
<dbReference type="eggNOG" id="COG3391">
    <property type="taxonomic scope" value="Bacteria"/>
</dbReference>
<evidence type="ECO:0000256" key="2">
    <source>
        <dbReference type="ARBA" id="ARBA00022737"/>
    </source>
</evidence>
<dbReference type="AlphaFoldDB" id="I0HTR0"/>
<dbReference type="PANTHER" id="PTHR10680">
    <property type="entry name" value="PEPTIDYL-GLYCINE ALPHA-AMIDATING MONOOXYGENASE"/>
    <property type="match status" value="1"/>
</dbReference>
<evidence type="ECO:0008006" key="7">
    <source>
        <dbReference type="Google" id="ProtNLM"/>
    </source>
</evidence>
<dbReference type="Proteomes" id="UP000007883">
    <property type="component" value="Chromosome"/>
</dbReference>
<evidence type="ECO:0000256" key="4">
    <source>
        <dbReference type="SAM" id="MobiDB-lite"/>
    </source>
</evidence>